<comment type="caution">
    <text evidence="2">The sequence shown here is derived from an EMBL/GenBank/DDBJ whole genome shotgun (WGS) entry which is preliminary data.</text>
</comment>
<dbReference type="Pfam" id="PF01458">
    <property type="entry name" value="SUFBD_core"/>
    <property type="match status" value="1"/>
</dbReference>
<dbReference type="RefSeq" id="WP_315624591.1">
    <property type="nucleotide sequence ID" value="NZ_JAUHMF010000001.1"/>
</dbReference>
<dbReference type="InterPro" id="IPR000825">
    <property type="entry name" value="SUF_FeS_clus_asmbl_SufBD_core"/>
</dbReference>
<dbReference type="SUPFAM" id="SSF101960">
    <property type="entry name" value="Stabilizer of iron transporter SufD"/>
    <property type="match status" value="1"/>
</dbReference>
<proteinExistence type="predicted"/>
<dbReference type="InterPro" id="IPR037284">
    <property type="entry name" value="SUF_FeS_clus_asmbl_SufBD_sf"/>
</dbReference>
<dbReference type="PANTHER" id="PTHR30508">
    <property type="entry name" value="FES CLUSTER ASSEMBLY PROTEIN SUF"/>
    <property type="match status" value="1"/>
</dbReference>
<dbReference type="Proteomes" id="UP001254165">
    <property type="component" value="Unassembled WGS sequence"/>
</dbReference>
<evidence type="ECO:0000313" key="2">
    <source>
        <dbReference type="EMBL" id="MDT8897941.1"/>
    </source>
</evidence>
<feature type="domain" description="SUF system FeS cluster assembly SufBD core" evidence="1">
    <location>
        <begin position="111"/>
        <end position="326"/>
    </location>
</feature>
<gene>
    <name evidence="2" type="ORF">QYE77_06640</name>
</gene>
<evidence type="ECO:0000313" key="3">
    <source>
        <dbReference type="Proteomes" id="UP001254165"/>
    </source>
</evidence>
<sequence>MTHVARIPSPSGDTAPAWAGELNAMMEAYRQAGGDPSALQLPQVATLVISANQVLVAHEIPGVHFEAESLPHGVRARIWVEPHTHLAQPIHLCFGLLPAEGEQDILAEYDIGEQANVRFLAHCSFPNAIKVEHRMQARIRIGRQASLTYSEEHFHGPHGGTVVIPKAEILVEEGGHFTTTFTLTRGRVGDLRLDYLVRVGANGVAELVTKAYGKGDDTIHVREVVTLDGAGARGLTRTRIAVQDKAQSRVDTITEGNAPGARGHMDCTEIVRGQAQASNNPLVIVRHDQAQVTHEAAIGTVNRKELETLMARGLSEDEAVDLIIRGLMR</sequence>
<keyword evidence="3" id="KW-1185">Reference proteome</keyword>
<dbReference type="PANTHER" id="PTHR30508:SF6">
    <property type="entry name" value="UPF0051 PROTEIN MJ0034"/>
    <property type="match status" value="1"/>
</dbReference>
<protein>
    <submittedName>
        <fullName evidence="2">SufD family Fe-S cluster assembly protein</fullName>
    </submittedName>
</protein>
<dbReference type="EMBL" id="JAUHMF010000001">
    <property type="protein sequence ID" value="MDT8897941.1"/>
    <property type="molecule type" value="Genomic_DNA"/>
</dbReference>
<reference evidence="2 3" key="1">
    <citation type="submission" date="2023-07" db="EMBL/GenBank/DDBJ databases">
        <title>Novel species of Thermanaerothrix with wide hydrolytic capabilities.</title>
        <authorList>
            <person name="Zayulina K.S."/>
            <person name="Podosokorskaya O.A."/>
            <person name="Elcheninov A.G."/>
        </authorList>
    </citation>
    <scope>NUCLEOTIDE SEQUENCE [LARGE SCALE GENOMIC DNA]</scope>
    <source>
        <strain evidence="2 3">4228-RoL</strain>
    </source>
</reference>
<organism evidence="2 3">
    <name type="scientific">Thermanaerothrix solaris</name>
    <dbReference type="NCBI Taxonomy" id="3058434"/>
    <lineage>
        <taxon>Bacteria</taxon>
        <taxon>Bacillati</taxon>
        <taxon>Chloroflexota</taxon>
        <taxon>Anaerolineae</taxon>
        <taxon>Anaerolineales</taxon>
        <taxon>Anaerolineaceae</taxon>
        <taxon>Thermanaerothrix</taxon>
    </lineage>
</organism>
<accession>A0ABU3NM85</accession>
<evidence type="ECO:0000259" key="1">
    <source>
        <dbReference type="Pfam" id="PF01458"/>
    </source>
</evidence>
<dbReference type="InterPro" id="IPR055346">
    <property type="entry name" value="Fe-S_cluster_assembly_SufBD"/>
</dbReference>
<name>A0ABU3NM85_9CHLR</name>